<dbReference type="Pfam" id="PF12862">
    <property type="entry name" value="ANAPC5"/>
    <property type="match status" value="1"/>
</dbReference>
<keyword evidence="4" id="KW-0498">Mitosis</keyword>
<keyword evidence="6" id="KW-0131">Cell cycle</keyword>
<evidence type="ECO:0000256" key="1">
    <source>
        <dbReference type="ARBA" id="ARBA00007450"/>
    </source>
</evidence>
<accession>A0AA40KCA9</accession>
<evidence type="ECO:0000256" key="2">
    <source>
        <dbReference type="ARBA" id="ARBA00016066"/>
    </source>
</evidence>
<dbReference type="EMBL" id="JAUKUD010000001">
    <property type="protein sequence ID" value="KAK0753571.1"/>
    <property type="molecule type" value="Genomic_DNA"/>
</dbReference>
<evidence type="ECO:0000256" key="7">
    <source>
        <dbReference type="ARBA" id="ARBA00031069"/>
    </source>
</evidence>
<evidence type="ECO:0000259" key="10">
    <source>
        <dbReference type="Pfam" id="PF12862"/>
    </source>
</evidence>
<reference evidence="11" key="1">
    <citation type="submission" date="2023-06" db="EMBL/GenBank/DDBJ databases">
        <title>Genome-scale phylogeny and comparative genomics of the fungal order Sordariales.</title>
        <authorList>
            <consortium name="Lawrence Berkeley National Laboratory"/>
            <person name="Hensen N."/>
            <person name="Bonometti L."/>
            <person name="Westerberg I."/>
            <person name="Brannstrom I.O."/>
            <person name="Guillou S."/>
            <person name="Cros-Aarteil S."/>
            <person name="Calhoun S."/>
            <person name="Haridas S."/>
            <person name="Kuo A."/>
            <person name="Mondo S."/>
            <person name="Pangilinan J."/>
            <person name="Riley R."/>
            <person name="LaButti K."/>
            <person name="Andreopoulos B."/>
            <person name="Lipzen A."/>
            <person name="Chen C."/>
            <person name="Yanf M."/>
            <person name="Daum C."/>
            <person name="Ng V."/>
            <person name="Clum A."/>
            <person name="Steindorff A."/>
            <person name="Ohm R."/>
            <person name="Martin F."/>
            <person name="Silar P."/>
            <person name="Natvig D."/>
            <person name="Lalanne C."/>
            <person name="Gautier V."/>
            <person name="Ament-velasquez S.L."/>
            <person name="Kruys A."/>
            <person name="Hutchinson M.I."/>
            <person name="Powell A.J."/>
            <person name="Barry K."/>
            <person name="Miller A.N."/>
            <person name="Grigoriev I.V."/>
            <person name="Debuchy R."/>
            <person name="Gladieux P."/>
            <person name="Thoren M.H."/>
            <person name="Johannesson H."/>
        </authorList>
    </citation>
    <scope>NUCLEOTIDE SEQUENCE</scope>
    <source>
        <strain evidence="11">SMH3187-1</strain>
    </source>
</reference>
<protein>
    <recommendedName>
        <fullName evidence="2">Anaphase-promoting complex subunit 5</fullName>
    </recommendedName>
    <alternativeName>
        <fullName evidence="7">Cyclosome subunit 5</fullName>
    </alternativeName>
</protein>
<proteinExistence type="inferred from homology"/>
<dbReference type="AlphaFoldDB" id="A0AA40KCA9"/>
<comment type="function">
    <text evidence="8">Component of the anaphase promoting complex/cyclosome (APC/C), a cell cycle-regulated E3 ubiquitin ligase that controls progression through mitosis and the G1 phase of the cell cycle. The APC/C complex acts by mediating ubiquitination and subsequent degradation of target proteins: it mainly mediates the formation of 'Lys-11'-linked polyubiquitin chains and, to a lower extent, the formation of 'Lys-48'- and 'Lys-63'-linked polyubiquitin chains. The APC/C complex catalyzes assembly of branched 'Lys-11'-/'Lys-48'-linked branched ubiquitin chains on target proteins.</text>
</comment>
<name>A0AA40KCA9_9PEZI</name>
<dbReference type="GO" id="GO:0045842">
    <property type="term" value="P:positive regulation of mitotic metaphase/anaphase transition"/>
    <property type="evidence" value="ECO:0007669"/>
    <property type="project" value="TreeGrafter"/>
</dbReference>
<dbReference type="InterPro" id="IPR026000">
    <property type="entry name" value="Apc5_dom"/>
</dbReference>
<feature type="domain" description="Anaphase-promoting complex subunit 5" evidence="10">
    <location>
        <begin position="280"/>
        <end position="369"/>
    </location>
</feature>
<dbReference type="PANTHER" id="PTHR12830">
    <property type="entry name" value="ANAPHASE-PROMOTING COMPLEX SUBUNIT 5"/>
    <property type="match status" value="1"/>
</dbReference>
<evidence type="ECO:0000256" key="8">
    <source>
        <dbReference type="ARBA" id="ARBA00045696"/>
    </source>
</evidence>
<keyword evidence="3" id="KW-0132">Cell division</keyword>
<comment type="caution">
    <text evidence="11">The sequence shown here is derived from an EMBL/GenBank/DDBJ whole genome shotgun (WGS) entry which is preliminary data.</text>
</comment>
<keyword evidence="12" id="KW-1185">Reference proteome</keyword>
<feature type="signal peptide" evidence="9">
    <location>
        <begin position="1"/>
        <end position="22"/>
    </location>
</feature>
<dbReference type="Gene3D" id="1.25.40.10">
    <property type="entry name" value="Tetratricopeptide repeat domain"/>
    <property type="match status" value="1"/>
</dbReference>
<dbReference type="GO" id="GO:0051301">
    <property type="term" value="P:cell division"/>
    <property type="evidence" value="ECO:0007669"/>
    <property type="project" value="UniProtKB-KW"/>
</dbReference>
<evidence type="ECO:0000256" key="5">
    <source>
        <dbReference type="ARBA" id="ARBA00022786"/>
    </source>
</evidence>
<evidence type="ECO:0000256" key="3">
    <source>
        <dbReference type="ARBA" id="ARBA00022618"/>
    </source>
</evidence>
<dbReference type="GO" id="GO:0031145">
    <property type="term" value="P:anaphase-promoting complex-dependent catabolic process"/>
    <property type="evidence" value="ECO:0007669"/>
    <property type="project" value="TreeGrafter"/>
</dbReference>
<keyword evidence="5" id="KW-0833">Ubl conjugation pathway</keyword>
<evidence type="ECO:0000313" key="11">
    <source>
        <dbReference type="EMBL" id="KAK0753571.1"/>
    </source>
</evidence>
<sequence length="780" mass="88375">MSRFLTPAKIGLLALIDLYTEGAVPNEAIIPVLNFLASRLLDCDLTDTPSVAPANRWAKAEKSIRLIVSIQDFEQLLGPFAAVDRMPGRLLWDRFLEKLWGIDSLHALQEFFEKQPHLLAKTKNERRRMTECGEDLPTGIVLSRSSPFGVFVRRSHLEFSRLPFHSTAELWKAFVKYRQPTANYWRKRNPHHSRLSFDSVLVTGEHEWGENTEELAVVAYGSMLLGDDDHTSLVSTDDIECLLEMQVEQIHRYGDRVPKELKAQFQSLLKDSHAIPSLSHYVSFCDAWRSGDYPTSFDYLHRYFDFTMQDRDRLFYQYALMNLAMLQSDFGCHKEAVATMLETVSTARENRDNKCLNFALNWLFHFGRTHPKLVRELENNSMLGSGKETLAFLRAKAKESGMWVLWSSALMGEAKLGMASGESVSAAMEHIVRSSQIILERNLKAMMGSKLAVATTLWDRLGLAYLSSMTCEVFLRCYADTSVFDDKLKATCRLANHLAGRGRYEEAFEKFESLSGNPLRAVKVSQHWHLYRGIIKLRRDIHRDNHDAVDHLLAQLLQAGPECLETDMLFIVDSLHIDALTRRGAFDAAAAKIERLATELRDDDRDVAMRIRLLLSKAHLLDRIGRPERGFTITMRAARLAWRARLLPLLWQAIGALANILGALGEFAAAARLVVAVLPRCLETDAVFVIATLYSLLADAWMGQAGEAAHSDRREAFLGKAHEALEAAFHHFSAVEDVEKQCEMLAKEATVMKLMGDNVRAEEYAARYLKLKKEVAIRNG</sequence>
<dbReference type="PANTHER" id="PTHR12830:SF9">
    <property type="entry name" value="ANAPHASE-PROMOTING COMPLEX SUBUNIT 5"/>
    <property type="match status" value="1"/>
</dbReference>
<gene>
    <name evidence="11" type="ORF">B0T18DRAFT_17877</name>
</gene>
<dbReference type="InterPro" id="IPR037679">
    <property type="entry name" value="Apc5"/>
</dbReference>
<dbReference type="Proteomes" id="UP001172155">
    <property type="component" value="Unassembled WGS sequence"/>
</dbReference>
<comment type="similarity">
    <text evidence="1">Belongs to the APC5 family.</text>
</comment>
<evidence type="ECO:0000256" key="9">
    <source>
        <dbReference type="SAM" id="SignalP"/>
    </source>
</evidence>
<evidence type="ECO:0000313" key="12">
    <source>
        <dbReference type="Proteomes" id="UP001172155"/>
    </source>
</evidence>
<dbReference type="InterPro" id="IPR011990">
    <property type="entry name" value="TPR-like_helical_dom_sf"/>
</dbReference>
<keyword evidence="9" id="KW-0732">Signal</keyword>
<evidence type="ECO:0000256" key="6">
    <source>
        <dbReference type="ARBA" id="ARBA00023306"/>
    </source>
</evidence>
<evidence type="ECO:0000256" key="4">
    <source>
        <dbReference type="ARBA" id="ARBA00022776"/>
    </source>
</evidence>
<organism evidence="11 12">
    <name type="scientific">Schizothecium vesticola</name>
    <dbReference type="NCBI Taxonomy" id="314040"/>
    <lineage>
        <taxon>Eukaryota</taxon>
        <taxon>Fungi</taxon>
        <taxon>Dikarya</taxon>
        <taxon>Ascomycota</taxon>
        <taxon>Pezizomycotina</taxon>
        <taxon>Sordariomycetes</taxon>
        <taxon>Sordariomycetidae</taxon>
        <taxon>Sordariales</taxon>
        <taxon>Schizotheciaceae</taxon>
        <taxon>Schizothecium</taxon>
    </lineage>
</organism>
<feature type="chain" id="PRO_5041348442" description="Anaphase-promoting complex subunit 5" evidence="9">
    <location>
        <begin position="23"/>
        <end position="780"/>
    </location>
</feature>
<dbReference type="GO" id="GO:0070979">
    <property type="term" value="P:protein K11-linked ubiquitination"/>
    <property type="evidence" value="ECO:0007669"/>
    <property type="project" value="TreeGrafter"/>
</dbReference>
<dbReference type="GO" id="GO:0005680">
    <property type="term" value="C:anaphase-promoting complex"/>
    <property type="evidence" value="ECO:0007669"/>
    <property type="project" value="InterPro"/>
</dbReference>